<gene>
    <name evidence="2" type="ORF">R3P38DRAFT_2952806</name>
</gene>
<sequence length="606" mass="67693">MRTSPVSLVLTATFGVCLASAELSSADTKPADQPCTVRAWVRAEDLSPNHVSRGELRIKVPRECAQQITSVALRLQLDEFGEVKYLKEGAVLPQVHPSNESASTEYSDWMGSDVVYDYQAYDDGLSNAELWTINAEERKAWATEATLLRNPDLSEPIITPFTVAMPAVNYPAAISSNYRSLHDPVARYSFSDLSYQYLAIVQFVDGHSQDIPIGYTAFIPASETHVQSPFTWNLTFGEKAQARYNNPSQKQREEEEEKCLPKNQRSVFSAEVTLDTGKFAAQGQPLKGRVIVHQLKNGTTTLSDITVGVRSVAREHWAQQQDGDSSDSACSRSRSGQCHTSAVTRQLLFETNLYSTVFAEDDNKEPQHLFPDSNARGPITSSEPHFSFEIQVPRATPMEFVSYYSSIQNLLELQLSVLYPPEVAKCMHPKLDFLDKEEDPTTTEEGLWDTWTPVGKSAVSQTKFYRSLTLEAAVPITILSSDSSEQPMAHYLSPDGALAPVLRSGWRMDMPALFPPAKPVIVVEGIANTTARLMQSGTTDPAQTMQRFMNMSRFRNEFPDPTKSYRSGSYVGVLWQKKIVAEERGIWPPRKEQVSEKSEGQRPFYV</sequence>
<reference evidence="2 3" key="1">
    <citation type="journal article" date="2024" name="J Genomics">
        <title>Draft genome sequencing and assembly of Favolaschia claudopus CIRM-BRFM 2984 isolated from oak limbs.</title>
        <authorList>
            <person name="Navarro D."/>
            <person name="Drula E."/>
            <person name="Chaduli D."/>
            <person name="Cazenave R."/>
            <person name="Ahrendt S."/>
            <person name="Wang J."/>
            <person name="Lipzen A."/>
            <person name="Daum C."/>
            <person name="Barry K."/>
            <person name="Grigoriev I.V."/>
            <person name="Favel A."/>
            <person name="Rosso M.N."/>
            <person name="Martin F."/>
        </authorList>
    </citation>
    <scope>NUCLEOTIDE SEQUENCE [LARGE SCALE GENOMIC DNA]</scope>
    <source>
        <strain evidence="2 3">CIRM-BRFM 2984</strain>
    </source>
</reference>
<dbReference type="Proteomes" id="UP001362999">
    <property type="component" value="Unassembled WGS sequence"/>
</dbReference>
<evidence type="ECO:0000313" key="2">
    <source>
        <dbReference type="EMBL" id="KAK7025118.1"/>
    </source>
</evidence>
<name>A0AAW0BG54_9AGAR</name>
<protein>
    <submittedName>
        <fullName evidence="2">Uncharacterized protein</fullName>
    </submittedName>
</protein>
<evidence type="ECO:0000313" key="3">
    <source>
        <dbReference type="Proteomes" id="UP001362999"/>
    </source>
</evidence>
<keyword evidence="1" id="KW-0732">Signal</keyword>
<keyword evidence="3" id="KW-1185">Reference proteome</keyword>
<evidence type="ECO:0000256" key="1">
    <source>
        <dbReference type="SAM" id="SignalP"/>
    </source>
</evidence>
<feature type="chain" id="PRO_5044012920" evidence="1">
    <location>
        <begin position="20"/>
        <end position="606"/>
    </location>
</feature>
<dbReference type="AlphaFoldDB" id="A0AAW0BG54"/>
<dbReference type="EMBL" id="JAWWNJ010000034">
    <property type="protein sequence ID" value="KAK7025118.1"/>
    <property type="molecule type" value="Genomic_DNA"/>
</dbReference>
<organism evidence="2 3">
    <name type="scientific">Favolaschia claudopus</name>
    <dbReference type="NCBI Taxonomy" id="2862362"/>
    <lineage>
        <taxon>Eukaryota</taxon>
        <taxon>Fungi</taxon>
        <taxon>Dikarya</taxon>
        <taxon>Basidiomycota</taxon>
        <taxon>Agaricomycotina</taxon>
        <taxon>Agaricomycetes</taxon>
        <taxon>Agaricomycetidae</taxon>
        <taxon>Agaricales</taxon>
        <taxon>Marasmiineae</taxon>
        <taxon>Mycenaceae</taxon>
        <taxon>Favolaschia</taxon>
    </lineage>
</organism>
<feature type="signal peptide" evidence="1">
    <location>
        <begin position="1"/>
        <end position="19"/>
    </location>
</feature>
<comment type="caution">
    <text evidence="2">The sequence shown here is derived from an EMBL/GenBank/DDBJ whole genome shotgun (WGS) entry which is preliminary data.</text>
</comment>
<accession>A0AAW0BG54</accession>
<proteinExistence type="predicted"/>